<comment type="subcellular location">
    <subcellularLocation>
        <location evidence="1">Secreted</location>
        <location evidence="1">Extracellular space</location>
        <location evidence="1">Extracellular matrix</location>
    </subcellularLocation>
</comment>
<keyword evidence="9" id="KW-1185">Reference proteome</keyword>
<feature type="domain" description="VWFA" evidence="7">
    <location>
        <begin position="23"/>
        <end position="215"/>
    </location>
</feature>
<evidence type="ECO:0000313" key="8">
    <source>
        <dbReference type="Ensembl" id="ENSMALP00000018235.1"/>
    </source>
</evidence>
<dbReference type="InterPro" id="IPR002035">
    <property type="entry name" value="VWF_A"/>
</dbReference>
<organism evidence="8 9">
    <name type="scientific">Monopterus albus</name>
    <name type="common">Swamp eel</name>
    <dbReference type="NCBI Taxonomy" id="43700"/>
    <lineage>
        <taxon>Eukaryota</taxon>
        <taxon>Metazoa</taxon>
        <taxon>Chordata</taxon>
        <taxon>Craniata</taxon>
        <taxon>Vertebrata</taxon>
        <taxon>Euteleostomi</taxon>
        <taxon>Actinopterygii</taxon>
        <taxon>Neopterygii</taxon>
        <taxon>Teleostei</taxon>
        <taxon>Neoteleostei</taxon>
        <taxon>Acanthomorphata</taxon>
        <taxon>Anabantaria</taxon>
        <taxon>Synbranchiformes</taxon>
        <taxon>Synbranchidae</taxon>
        <taxon>Monopterus</taxon>
    </lineage>
</organism>
<name>A0A3Q3JNN3_MONAL</name>
<dbReference type="Gene3D" id="3.40.50.410">
    <property type="entry name" value="von Willebrand factor, type A domain"/>
    <property type="match status" value="1"/>
</dbReference>
<dbReference type="PROSITE" id="PS50234">
    <property type="entry name" value="VWFA"/>
    <property type="match status" value="1"/>
</dbReference>
<keyword evidence="4" id="KW-0677">Repeat</keyword>
<sequence length="308" mass="34499">MFFFCVCVCACVLPPEKNECPIDVYFTIDTSETIALQEPPPGSLVESIKKFTEEFVQRLDDAEFKGVVRLKWKIGGLHFSQTQRVFSNFTLKDEFITVSDRKISYLGKGTYIDCALSNMTRKILESPLYPRALRFAVVITDGHVTGNPCKGIKEAAEKARDENIRIFVVAASKNVDETGLKEIASSPSTVYRDNFMAVDLSQGKPLIQTDTIDRIIKTMVTHRQTCRDIKHDSWATRTKGEYLCVCIYVVASFFYFVLCFFDCIFVSVQGDPGRPGFSYPGPRGPSVTDPPPTALCLLTLASWSDTLT</sequence>
<evidence type="ECO:0000313" key="9">
    <source>
        <dbReference type="Proteomes" id="UP000261600"/>
    </source>
</evidence>
<dbReference type="GO" id="GO:0007155">
    <property type="term" value="P:cell adhesion"/>
    <property type="evidence" value="ECO:0007669"/>
    <property type="project" value="UniProtKB-KW"/>
</dbReference>
<evidence type="ECO:0000256" key="2">
    <source>
        <dbReference type="ARBA" id="ARBA00022525"/>
    </source>
</evidence>
<keyword evidence="3" id="KW-0272">Extracellular matrix</keyword>
<dbReference type="Proteomes" id="UP000261600">
    <property type="component" value="Unplaced"/>
</dbReference>
<protein>
    <recommendedName>
        <fullName evidence="7">VWFA domain-containing protein</fullName>
    </recommendedName>
</protein>
<proteinExistence type="predicted"/>
<keyword evidence="6" id="KW-1133">Transmembrane helix</keyword>
<dbReference type="GO" id="GO:0005615">
    <property type="term" value="C:extracellular space"/>
    <property type="evidence" value="ECO:0007669"/>
    <property type="project" value="TreeGrafter"/>
</dbReference>
<keyword evidence="6" id="KW-0812">Transmembrane</keyword>
<evidence type="ECO:0000256" key="3">
    <source>
        <dbReference type="ARBA" id="ARBA00022530"/>
    </source>
</evidence>
<evidence type="ECO:0000256" key="1">
    <source>
        <dbReference type="ARBA" id="ARBA00004498"/>
    </source>
</evidence>
<dbReference type="InterPro" id="IPR036465">
    <property type="entry name" value="vWFA_dom_sf"/>
</dbReference>
<dbReference type="SMART" id="SM00327">
    <property type="entry name" value="VWA"/>
    <property type="match status" value="1"/>
</dbReference>
<keyword evidence="6" id="KW-0472">Membrane</keyword>
<evidence type="ECO:0000259" key="7">
    <source>
        <dbReference type="PROSITE" id="PS50234"/>
    </source>
</evidence>
<dbReference type="InterPro" id="IPR050525">
    <property type="entry name" value="ECM_Assembly_Org"/>
</dbReference>
<keyword evidence="2" id="KW-0964">Secreted</keyword>
<dbReference type="Ensembl" id="ENSMALT00000018586.1">
    <property type="protein sequence ID" value="ENSMALP00000018235.1"/>
    <property type="gene ID" value="ENSMALG00000012703.1"/>
</dbReference>
<accession>A0A3Q3JNN3</accession>
<dbReference type="STRING" id="43700.ENSMALP00000018235"/>
<dbReference type="AlphaFoldDB" id="A0A3Q3JNN3"/>
<dbReference type="FunFam" id="3.40.50.410:FF:000026">
    <property type="entry name" value="Collagen, type VI, alpha 1"/>
    <property type="match status" value="1"/>
</dbReference>
<dbReference type="Pfam" id="PF00092">
    <property type="entry name" value="VWA"/>
    <property type="match status" value="1"/>
</dbReference>
<evidence type="ECO:0000256" key="4">
    <source>
        <dbReference type="ARBA" id="ARBA00022737"/>
    </source>
</evidence>
<keyword evidence="5" id="KW-0130">Cell adhesion</keyword>
<feature type="transmembrane region" description="Helical" evidence="6">
    <location>
        <begin position="247"/>
        <end position="268"/>
    </location>
</feature>
<evidence type="ECO:0000256" key="6">
    <source>
        <dbReference type="SAM" id="Phobius"/>
    </source>
</evidence>
<reference evidence="8" key="1">
    <citation type="submission" date="2025-08" db="UniProtKB">
        <authorList>
            <consortium name="Ensembl"/>
        </authorList>
    </citation>
    <scope>IDENTIFICATION</scope>
</reference>
<dbReference type="SUPFAM" id="SSF53300">
    <property type="entry name" value="vWA-like"/>
    <property type="match status" value="1"/>
</dbReference>
<reference evidence="8" key="2">
    <citation type="submission" date="2025-09" db="UniProtKB">
        <authorList>
            <consortium name="Ensembl"/>
        </authorList>
    </citation>
    <scope>IDENTIFICATION</scope>
</reference>
<dbReference type="PANTHER" id="PTHR24020">
    <property type="entry name" value="COLLAGEN ALPHA"/>
    <property type="match status" value="1"/>
</dbReference>
<evidence type="ECO:0000256" key="5">
    <source>
        <dbReference type="ARBA" id="ARBA00022889"/>
    </source>
</evidence>
<dbReference type="PANTHER" id="PTHR24020:SF29">
    <property type="entry name" value="COLLAGEN ALPHA-2(VI) CHAIN"/>
    <property type="match status" value="1"/>
</dbReference>